<dbReference type="Proteomes" id="UP000070226">
    <property type="component" value="Unassembled WGS sequence"/>
</dbReference>
<evidence type="ECO:0000259" key="1">
    <source>
        <dbReference type="Pfam" id="PF01850"/>
    </source>
</evidence>
<dbReference type="PANTHER" id="PTHR36173:SF2">
    <property type="entry name" value="RIBONUCLEASE VAPC16"/>
    <property type="match status" value="1"/>
</dbReference>
<protein>
    <submittedName>
        <fullName evidence="2">PIN domain protein</fullName>
    </submittedName>
    <submittedName>
        <fullName evidence="3">Type II toxin-antitoxin system VapC family toxin</fullName>
    </submittedName>
</protein>
<dbReference type="RefSeq" id="WP_060808026.1">
    <property type="nucleotide sequence ID" value="NZ_CALLHQ010000008.1"/>
</dbReference>
<evidence type="ECO:0000313" key="3">
    <source>
        <dbReference type="EMBL" id="MDK7356662.1"/>
    </source>
</evidence>
<feature type="domain" description="PIN" evidence="1">
    <location>
        <begin position="4"/>
        <end position="124"/>
    </location>
</feature>
<dbReference type="PANTHER" id="PTHR36173">
    <property type="entry name" value="RIBONUCLEASE VAPC16-RELATED"/>
    <property type="match status" value="1"/>
</dbReference>
<comment type="caution">
    <text evidence="2">The sequence shown here is derived from an EMBL/GenBank/DDBJ whole genome shotgun (WGS) entry which is preliminary data.</text>
</comment>
<dbReference type="EMBL" id="LRQT01000123">
    <property type="protein sequence ID" value="KXA61196.1"/>
    <property type="molecule type" value="Genomic_DNA"/>
</dbReference>
<dbReference type="AlphaFoldDB" id="A0A133RZK8"/>
<dbReference type="Pfam" id="PF01850">
    <property type="entry name" value="PIN"/>
    <property type="match status" value="1"/>
</dbReference>
<gene>
    <name evidence="2" type="ORF">HMPREF3233_02012</name>
    <name evidence="3" type="ORF">QP520_03370</name>
</gene>
<reference evidence="2 4" key="1">
    <citation type="submission" date="2016-01" db="EMBL/GenBank/DDBJ databases">
        <authorList>
            <person name="Oliw E.H."/>
        </authorList>
    </citation>
    <scope>NUCLEOTIDE SEQUENCE [LARGE SCALE GENOMIC DNA]</scope>
    <source>
        <strain evidence="2 4">CMW7756B</strain>
    </source>
</reference>
<dbReference type="SUPFAM" id="SSF88723">
    <property type="entry name" value="PIN domain-like"/>
    <property type="match status" value="1"/>
</dbReference>
<dbReference type="Gene3D" id="3.40.50.1010">
    <property type="entry name" value="5'-nuclease"/>
    <property type="match status" value="1"/>
</dbReference>
<dbReference type="InterPro" id="IPR041705">
    <property type="entry name" value="PIN_Sll0205"/>
</dbReference>
<accession>A0A133RZK8</accession>
<organism evidence="2">
    <name type="scientific">Veillonella atypica</name>
    <dbReference type="NCBI Taxonomy" id="39777"/>
    <lineage>
        <taxon>Bacteria</taxon>
        <taxon>Bacillati</taxon>
        <taxon>Bacillota</taxon>
        <taxon>Negativicutes</taxon>
        <taxon>Veillonellales</taxon>
        <taxon>Veillonellaceae</taxon>
        <taxon>Veillonella</taxon>
    </lineage>
</organism>
<dbReference type="InterPro" id="IPR002716">
    <property type="entry name" value="PIN_dom"/>
</dbReference>
<dbReference type="EMBL" id="JASORJ010000003">
    <property type="protein sequence ID" value="MDK7356662.1"/>
    <property type="molecule type" value="Genomic_DNA"/>
</dbReference>
<dbReference type="InterPro" id="IPR029060">
    <property type="entry name" value="PIN-like_dom_sf"/>
</dbReference>
<dbReference type="PATRIC" id="fig|39777.7.peg.1979"/>
<reference evidence="3" key="2">
    <citation type="submission" date="2023-05" db="EMBL/GenBank/DDBJ databases">
        <title>Cataloging the Phylogenetic Diversity of Human Bladder Bacteria.</title>
        <authorList>
            <person name="Du J."/>
        </authorList>
    </citation>
    <scope>NUCLEOTIDE SEQUENCE</scope>
    <source>
        <strain evidence="3">UMB10101</strain>
    </source>
</reference>
<evidence type="ECO:0000313" key="4">
    <source>
        <dbReference type="Proteomes" id="UP000070226"/>
    </source>
</evidence>
<sequence length="134" mass="15495">MNLLLDTHMLIWTFLDSEKLPTFVRNLIADYQNTIYFSMASMWEVEIKHIKNPVQMPYGAELLHELCVEADFKCLDIDFSHIMALHTLSLLLGAKQHHDPFDRLLISQAKASDMILITHDKLLSGYDEPCVYTV</sequence>
<dbReference type="Proteomes" id="UP001236274">
    <property type="component" value="Unassembled WGS sequence"/>
</dbReference>
<proteinExistence type="predicted"/>
<evidence type="ECO:0000313" key="2">
    <source>
        <dbReference type="EMBL" id="KXA61196.1"/>
    </source>
</evidence>
<dbReference type="CDD" id="cd09872">
    <property type="entry name" value="PIN_Sll0205-like"/>
    <property type="match status" value="1"/>
</dbReference>
<dbReference type="InterPro" id="IPR052919">
    <property type="entry name" value="TA_system_RNase"/>
</dbReference>
<name>A0A133RZK8_9FIRM</name>